<protein>
    <submittedName>
        <fullName evidence="2">Uncharacterized protein</fullName>
    </submittedName>
</protein>
<gene>
    <name evidence="2" type="ORF">PV02_04380</name>
</gene>
<evidence type="ECO:0000256" key="1">
    <source>
        <dbReference type="SAM" id="Phobius"/>
    </source>
</evidence>
<keyword evidence="1" id="KW-0812">Transmembrane</keyword>
<dbReference type="Proteomes" id="UP001206983">
    <property type="component" value="Unassembled WGS sequence"/>
</dbReference>
<dbReference type="AlphaFoldDB" id="A0AAE3HA80"/>
<feature type="transmembrane region" description="Helical" evidence="1">
    <location>
        <begin position="69"/>
        <end position="101"/>
    </location>
</feature>
<evidence type="ECO:0000313" key="2">
    <source>
        <dbReference type="EMBL" id="MCQ6962418.1"/>
    </source>
</evidence>
<keyword evidence="1" id="KW-0472">Membrane</keyword>
<comment type="caution">
    <text evidence="2">The sequence shown here is derived from an EMBL/GenBank/DDBJ whole genome shotgun (WGS) entry which is preliminary data.</text>
</comment>
<accession>A0AAE3HA80</accession>
<name>A0AAE3HA80_9EURY</name>
<keyword evidence="3" id="KW-1185">Reference proteome</keyword>
<evidence type="ECO:0000313" key="3">
    <source>
        <dbReference type="Proteomes" id="UP001206983"/>
    </source>
</evidence>
<organism evidence="2 3">
    <name type="scientific">Methanolobus chelungpuianus</name>
    <dbReference type="NCBI Taxonomy" id="502115"/>
    <lineage>
        <taxon>Archaea</taxon>
        <taxon>Methanobacteriati</taxon>
        <taxon>Methanobacteriota</taxon>
        <taxon>Stenosarchaea group</taxon>
        <taxon>Methanomicrobia</taxon>
        <taxon>Methanosarcinales</taxon>
        <taxon>Methanosarcinaceae</taxon>
        <taxon>Methanolobus</taxon>
    </lineage>
</organism>
<dbReference type="EMBL" id="JTEO01000004">
    <property type="protein sequence ID" value="MCQ6962418.1"/>
    <property type="molecule type" value="Genomic_DNA"/>
</dbReference>
<feature type="transmembrane region" description="Helical" evidence="1">
    <location>
        <begin position="33"/>
        <end position="57"/>
    </location>
</feature>
<proteinExistence type="predicted"/>
<sequence length="111" mass="12376">MFCSVDWERLAENTLYLASFNSQIPRYMGLYSFFVRLDLAILFTSTAALLASIGMLGPKYVRSSRFMPVFFISAAGISSYCSAGNPHIALLAILFFLLAILQEFKLSKGLE</sequence>
<reference evidence="2 3" key="1">
    <citation type="journal article" date="2011" name="Appl. Environ. Microbiol.">
        <title>Methanogenic archaea isolated from Taiwan's Chelungpu fault.</title>
        <authorList>
            <person name="Wu S.Y."/>
            <person name="Lai M.C."/>
        </authorList>
    </citation>
    <scope>NUCLEOTIDE SEQUENCE [LARGE SCALE GENOMIC DNA]</scope>
    <source>
        <strain evidence="2 3">St545Mb</strain>
    </source>
</reference>
<keyword evidence="1" id="KW-1133">Transmembrane helix</keyword>
<dbReference type="RefSeq" id="WP_256622182.1">
    <property type="nucleotide sequence ID" value="NZ_JTEO01000004.1"/>
</dbReference>